<dbReference type="PANTHER" id="PTHR46577:SF1">
    <property type="entry name" value="HTH-TYPE TRANSCRIPTIONAL REGULATORY PROTEIN GABR"/>
    <property type="match status" value="1"/>
</dbReference>
<dbReference type="EMBL" id="FNJK01000001">
    <property type="protein sequence ID" value="SDO60504.1"/>
    <property type="molecule type" value="Genomic_DNA"/>
</dbReference>
<organism evidence="8 9">
    <name type="scientific">Streptococcus equinus</name>
    <name type="common">Streptococcus bovis</name>
    <dbReference type="NCBI Taxonomy" id="1335"/>
    <lineage>
        <taxon>Bacteria</taxon>
        <taxon>Bacillati</taxon>
        <taxon>Bacillota</taxon>
        <taxon>Bacilli</taxon>
        <taxon>Lactobacillales</taxon>
        <taxon>Streptococcaceae</taxon>
        <taxon>Streptococcus</taxon>
    </lineage>
</organism>
<keyword evidence="5 8" id="KW-0238">DNA-binding</keyword>
<dbReference type="Proteomes" id="UP000183816">
    <property type="component" value="Unassembled WGS sequence"/>
</dbReference>
<evidence type="ECO:0000256" key="5">
    <source>
        <dbReference type="ARBA" id="ARBA00023125"/>
    </source>
</evidence>
<reference evidence="8 9" key="1">
    <citation type="submission" date="2016-10" db="EMBL/GenBank/DDBJ databases">
        <authorList>
            <person name="de Groot N.N."/>
        </authorList>
    </citation>
    <scope>NUCLEOTIDE SEQUENCE [LARGE SCALE GENOMIC DNA]</scope>
    <source>
        <strain evidence="8 9">Sb04</strain>
    </source>
</reference>
<dbReference type="GO" id="GO:0003677">
    <property type="term" value="F:DNA binding"/>
    <property type="evidence" value="ECO:0007669"/>
    <property type="project" value="UniProtKB-KW"/>
</dbReference>
<dbReference type="InterPro" id="IPR051446">
    <property type="entry name" value="HTH_trans_reg/aminotransferase"/>
</dbReference>
<keyword evidence="4" id="KW-0805">Transcription regulation</keyword>
<dbReference type="GO" id="GO:0008483">
    <property type="term" value="F:transaminase activity"/>
    <property type="evidence" value="ECO:0007669"/>
    <property type="project" value="UniProtKB-KW"/>
</dbReference>
<dbReference type="SUPFAM" id="SSF46785">
    <property type="entry name" value="Winged helix' DNA-binding domain"/>
    <property type="match status" value="1"/>
</dbReference>
<dbReference type="GO" id="GO:0030170">
    <property type="term" value="F:pyridoxal phosphate binding"/>
    <property type="evidence" value="ECO:0007669"/>
    <property type="project" value="InterPro"/>
</dbReference>
<accession>A0A1H0KWU8</accession>
<dbReference type="AlphaFoldDB" id="A0A1H0KWU8"/>
<dbReference type="Gene3D" id="1.10.10.10">
    <property type="entry name" value="Winged helix-like DNA-binding domain superfamily/Winged helix DNA-binding domain"/>
    <property type="match status" value="1"/>
</dbReference>
<dbReference type="CDD" id="cd07377">
    <property type="entry name" value="WHTH_GntR"/>
    <property type="match status" value="1"/>
</dbReference>
<dbReference type="Pfam" id="PF00155">
    <property type="entry name" value="Aminotran_1_2"/>
    <property type="match status" value="1"/>
</dbReference>
<evidence type="ECO:0000256" key="3">
    <source>
        <dbReference type="ARBA" id="ARBA00022898"/>
    </source>
</evidence>
<dbReference type="GO" id="GO:0003700">
    <property type="term" value="F:DNA-binding transcription factor activity"/>
    <property type="evidence" value="ECO:0007669"/>
    <property type="project" value="InterPro"/>
</dbReference>
<evidence type="ECO:0000313" key="9">
    <source>
        <dbReference type="Proteomes" id="UP000183816"/>
    </source>
</evidence>
<keyword evidence="2 8" id="KW-0032">Aminotransferase</keyword>
<evidence type="ECO:0000256" key="6">
    <source>
        <dbReference type="ARBA" id="ARBA00023163"/>
    </source>
</evidence>
<evidence type="ECO:0000256" key="4">
    <source>
        <dbReference type="ARBA" id="ARBA00023015"/>
    </source>
</evidence>
<name>A0A1H0KWU8_STREI</name>
<keyword evidence="8" id="KW-0808">Transferase</keyword>
<dbReference type="InterPro" id="IPR015421">
    <property type="entry name" value="PyrdxlP-dep_Trfase_major"/>
</dbReference>
<sequence length="424" mass="49313">MTSKYQDIITSIISQIESGQLQKGDRIPSIRRLSQSYHCSKDTVQRALLELKFKNYIYAVEKSGYYVLEGKNQKESPLNLSLSDYNNMAYEDFTTCLTETLVNRENYLFNYYYQQEGLQELIHSLQIYLEKSAIYAKKENILVTSGTQQALYILSQVHFPNHKETILLEQPTYHRMIDLVRSLNLPYRTIERDFDGINLTKLENLFKTGNIKFFYTISRFSNPLGLSYSTSEKQKIVELAKRYDVYIIEDDYMGDFAKSTDLPLHYYDTSGHVIYLKSFSMTIFPALRLGSIILPSALTQAFLDHKKMIDYDTNLIMQKALSLYLDSGLFEKNLNYLKQVFHKQNYKAEAMLAQFPAIEHFSTSLQGLVLELPPNHHLGDLKFTNKINYLETNYLSSAEKQFIKLPNDKHLQETLALIAKQHTK</sequence>
<dbReference type="PANTHER" id="PTHR46577">
    <property type="entry name" value="HTH-TYPE TRANSCRIPTIONAL REGULATORY PROTEIN GABR"/>
    <property type="match status" value="1"/>
</dbReference>
<keyword evidence="6" id="KW-0804">Transcription</keyword>
<proteinExistence type="inferred from homology"/>
<evidence type="ECO:0000259" key="7">
    <source>
        <dbReference type="PROSITE" id="PS50949"/>
    </source>
</evidence>
<dbReference type="Gene3D" id="3.40.640.10">
    <property type="entry name" value="Type I PLP-dependent aspartate aminotransferase-like (Major domain)"/>
    <property type="match status" value="1"/>
</dbReference>
<dbReference type="SUPFAM" id="SSF53383">
    <property type="entry name" value="PLP-dependent transferases"/>
    <property type="match status" value="1"/>
</dbReference>
<dbReference type="RefSeq" id="WP_074481772.1">
    <property type="nucleotide sequence ID" value="NZ_FNJK01000001.1"/>
</dbReference>
<feature type="domain" description="HTH gntR-type" evidence="7">
    <location>
        <begin position="2"/>
        <end position="70"/>
    </location>
</feature>
<comment type="similarity">
    <text evidence="1">In the C-terminal section; belongs to the class-I pyridoxal-phosphate-dependent aminotransferase family.</text>
</comment>
<dbReference type="PROSITE" id="PS50949">
    <property type="entry name" value="HTH_GNTR"/>
    <property type="match status" value="1"/>
</dbReference>
<dbReference type="InterPro" id="IPR004839">
    <property type="entry name" value="Aminotransferase_I/II_large"/>
</dbReference>
<dbReference type="InterPro" id="IPR036388">
    <property type="entry name" value="WH-like_DNA-bd_sf"/>
</dbReference>
<evidence type="ECO:0000256" key="1">
    <source>
        <dbReference type="ARBA" id="ARBA00005384"/>
    </source>
</evidence>
<dbReference type="SMART" id="SM00345">
    <property type="entry name" value="HTH_GNTR"/>
    <property type="match status" value="1"/>
</dbReference>
<evidence type="ECO:0000256" key="2">
    <source>
        <dbReference type="ARBA" id="ARBA00022576"/>
    </source>
</evidence>
<gene>
    <name evidence="8" type="ORF">SAMN05216347_101540</name>
</gene>
<dbReference type="CDD" id="cd00609">
    <property type="entry name" value="AAT_like"/>
    <property type="match status" value="1"/>
</dbReference>
<dbReference type="Pfam" id="PF00392">
    <property type="entry name" value="GntR"/>
    <property type="match status" value="1"/>
</dbReference>
<dbReference type="OrthoDB" id="9802328at2"/>
<dbReference type="InterPro" id="IPR036390">
    <property type="entry name" value="WH_DNA-bd_sf"/>
</dbReference>
<protein>
    <submittedName>
        <fullName evidence="8">DNA-binding transcriptional regulator, MocR family, contains an aminotransferase domain</fullName>
    </submittedName>
</protein>
<dbReference type="InterPro" id="IPR000524">
    <property type="entry name" value="Tscrpt_reg_HTH_GntR"/>
</dbReference>
<keyword evidence="3" id="KW-0663">Pyridoxal phosphate</keyword>
<evidence type="ECO:0000313" key="8">
    <source>
        <dbReference type="EMBL" id="SDO60504.1"/>
    </source>
</evidence>
<dbReference type="InterPro" id="IPR015424">
    <property type="entry name" value="PyrdxlP-dep_Trfase"/>
</dbReference>